<dbReference type="OrthoDB" id="9810445at2"/>
<organism evidence="8 9">
    <name type="scientific">Limnoraphis robusta CS-951</name>
    <dbReference type="NCBI Taxonomy" id="1637645"/>
    <lineage>
        <taxon>Bacteria</taxon>
        <taxon>Bacillati</taxon>
        <taxon>Cyanobacteriota</taxon>
        <taxon>Cyanophyceae</taxon>
        <taxon>Oscillatoriophycideae</taxon>
        <taxon>Oscillatoriales</taxon>
        <taxon>Sirenicapillariaceae</taxon>
        <taxon>Limnoraphis</taxon>
    </lineage>
</organism>
<comment type="similarity">
    <text evidence="6">Belongs to the peptidase M48 family.</text>
</comment>
<evidence type="ECO:0000256" key="2">
    <source>
        <dbReference type="ARBA" id="ARBA00022723"/>
    </source>
</evidence>
<comment type="caution">
    <text evidence="8">The sequence shown here is derived from an EMBL/GenBank/DDBJ whole genome shotgun (WGS) entry which is preliminary data.</text>
</comment>
<evidence type="ECO:0000313" key="8">
    <source>
        <dbReference type="EMBL" id="KKD34777.2"/>
    </source>
</evidence>
<evidence type="ECO:0000256" key="1">
    <source>
        <dbReference type="ARBA" id="ARBA00022670"/>
    </source>
</evidence>
<dbReference type="GO" id="GO:0016020">
    <property type="term" value="C:membrane"/>
    <property type="evidence" value="ECO:0007669"/>
    <property type="project" value="TreeGrafter"/>
</dbReference>
<dbReference type="PANTHER" id="PTHR22726">
    <property type="entry name" value="METALLOENDOPEPTIDASE OMA1"/>
    <property type="match status" value="1"/>
</dbReference>
<evidence type="ECO:0000256" key="3">
    <source>
        <dbReference type="ARBA" id="ARBA00022801"/>
    </source>
</evidence>
<keyword evidence="1 6" id="KW-0645">Protease</keyword>
<accession>A0A0F5Y820</accession>
<sequence length="282" mass="31290">MYKLFLVKPRLFHRRWFYPLLSICTALTFWLSSLPAVQAIPIEKLIFHGVRILQLSTISERQEIALGKQINDSMVGREFKLYRSPALTQYVDLIGQRLVKVSERPDIPYTFQVVDNDGVNAFATMGGFVYVHKGLILAADNEAELASVISHEISHIVGQHSLKQMRQIAIAQGLASAAGLDNNLAGQIGVELALRRPNSREAEYEADRLGIIALGRAGYVQQAAVDFMEKLLGSGSPPTILSTHPATSDRIKTLQQYIDPSLAERGVGMNSSAYQEVVRRLM</sequence>
<evidence type="ECO:0000256" key="5">
    <source>
        <dbReference type="ARBA" id="ARBA00023049"/>
    </source>
</evidence>
<dbReference type="Proteomes" id="UP000033607">
    <property type="component" value="Unassembled WGS sequence"/>
</dbReference>
<dbReference type="GO" id="GO:0051603">
    <property type="term" value="P:proteolysis involved in protein catabolic process"/>
    <property type="evidence" value="ECO:0007669"/>
    <property type="project" value="TreeGrafter"/>
</dbReference>
<evidence type="ECO:0000259" key="7">
    <source>
        <dbReference type="Pfam" id="PF01435"/>
    </source>
</evidence>
<dbReference type="PATRIC" id="fig|1637645.4.peg.2141"/>
<dbReference type="AlphaFoldDB" id="A0A0F5Y820"/>
<dbReference type="GO" id="GO:0004222">
    <property type="term" value="F:metalloendopeptidase activity"/>
    <property type="evidence" value="ECO:0007669"/>
    <property type="project" value="InterPro"/>
</dbReference>
<dbReference type="Pfam" id="PF01435">
    <property type="entry name" value="Peptidase_M48"/>
    <property type="match status" value="1"/>
</dbReference>
<dbReference type="InterPro" id="IPR051156">
    <property type="entry name" value="Mito/Outer_Membr_Metalloprot"/>
</dbReference>
<dbReference type="Gene3D" id="3.30.2010.10">
    <property type="entry name" value="Metalloproteases ('zincins'), catalytic domain"/>
    <property type="match status" value="1"/>
</dbReference>
<dbReference type="EMBL" id="LATL02000101">
    <property type="protein sequence ID" value="KKD34777.2"/>
    <property type="molecule type" value="Genomic_DNA"/>
</dbReference>
<name>A0A0F5Y820_9CYAN</name>
<gene>
    <name evidence="8" type="ORF">WN50_29025</name>
</gene>
<evidence type="ECO:0000313" key="9">
    <source>
        <dbReference type="Proteomes" id="UP000033607"/>
    </source>
</evidence>
<dbReference type="InterPro" id="IPR001915">
    <property type="entry name" value="Peptidase_M48"/>
</dbReference>
<dbReference type="GO" id="GO:0046872">
    <property type="term" value="F:metal ion binding"/>
    <property type="evidence" value="ECO:0007669"/>
    <property type="project" value="UniProtKB-KW"/>
</dbReference>
<evidence type="ECO:0000256" key="4">
    <source>
        <dbReference type="ARBA" id="ARBA00022833"/>
    </source>
</evidence>
<comment type="cofactor">
    <cofactor evidence="6">
        <name>Zn(2+)</name>
        <dbReference type="ChEBI" id="CHEBI:29105"/>
    </cofactor>
    <text evidence="6">Binds 1 zinc ion per subunit.</text>
</comment>
<feature type="domain" description="Peptidase M48" evidence="7">
    <location>
        <begin position="86"/>
        <end position="256"/>
    </location>
</feature>
<keyword evidence="5 6" id="KW-0482">Metalloprotease</keyword>
<keyword evidence="2" id="KW-0479">Metal-binding</keyword>
<dbReference type="PANTHER" id="PTHR22726:SF1">
    <property type="entry name" value="METALLOENDOPEPTIDASE OMA1, MITOCHONDRIAL"/>
    <property type="match status" value="1"/>
</dbReference>
<dbReference type="RefSeq" id="WP_049558867.1">
    <property type="nucleotide sequence ID" value="NZ_LATL02000101.1"/>
</dbReference>
<evidence type="ECO:0000256" key="6">
    <source>
        <dbReference type="RuleBase" id="RU003983"/>
    </source>
</evidence>
<keyword evidence="3 6" id="KW-0378">Hydrolase</keyword>
<dbReference type="CDD" id="cd07333">
    <property type="entry name" value="M48C_bepA_like"/>
    <property type="match status" value="1"/>
</dbReference>
<proteinExistence type="inferred from homology"/>
<keyword evidence="4 6" id="KW-0862">Zinc</keyword>
<reference evidence="8 9" key="1">
    <citation type="submission" date="2015-06" db="EMBL/GenBank/DDBJ databases">
        <title>Draft genome assembly of filamentous brackish cyanobacterium Limnoraphis robusta strain CS-951.</title>
        <authorList>
            <person name="Willis A."/>
            <person name="Parks M."/>
            <person name="Burford M.A."/>
        </authorList>
    </citation>
    <scope>NUCLEOTIDE SEQUENCE [LARGE SCALE GENOMIC DNA]</scope>
    <source>
        <strain evidence="8 9">CS-951</strain>
    </source>
</reference>
<protein>
    <submittedName>
        <fullName evidence="8">Peptidase</fullName>
    </submittedName>
</protein>